<keyword evidence="4" id="KW-1185">Reference proteome</keyword>
<dbReference type="AlphaFoldDB" id="A0A7T1T8P1"/>
<accession>A0A7T1T8P1</accession>
<protein>
    <submittedName>
        <fullName evidence="3">GNAT family N-acetyltransferase</fullName>
    </submittedName>
</protein>
<dbReference type="InterPro" id="IPR000182">
    <property type="entry name" value="GNAT_dom"/>
</dbReference>
<gene>
    <name evidence="3" type="ORF">G4Z16_20885</name>
</gene>
<feature type="compositionally biased region" description="Basic and acidic residues" evidence="1">
    <location>
        <begin position="1"/>
        <end position="12"/>
    </location>
</feature>
<evidence type="ECO:0000256" key="1">
    <source>
        <dbReference type="SAM" id="MobiDB-lite"/>
    </source>
</evidence>
<evidence type="ECO:0000313" key="4">
    <source>
        <dbReference type="Proteomes" id="UP000595046"/>
    </source>
</evidence>
<dbReference type="RefSeq" id="WP_197352240.1">
    <property type="nucleotide sequence ID" value="NZ_CP048882.1"/>
</dbReference>
<feature type="domain" description="N-acetyltransferase" evidence="2">
    <location>
        <begin position="1"/>
        <end position="145"/>
    </location>
</feature>
<evidence type="ECO:0000313" key="3">
    <source>
        <dbReference type="EMBL" id="QPP08445.1"/>
    </source>
</evidence>
<name>A0A7T1T8P1_9ACTN</name>
<dbReference type="KEGG" id="sbat:G4Z16_20885"/>
<organism evidence="3 4">
    <name type="scientific">Streptomyces bathyalis</name>
    <dbReference type="NCBI Taxonomy" id="2710756"/>
    <lineage>
        <taxon>Bacteria</taxon>
        <taxon>Bacillati</taxon>
        <taxon>Actinomycetota</taxon>
        <taxon>Actinomycetes</taxon>
        <taxon>Kitasatosporales</taxon>
        <taxon>Streptomycetaceae</taxon>
        <taxon>Streptomyces</taxon>
    </lineage>
</organism>
<reference evidence="4" key="1">
    <citation type="submission" date="2020-02" db="EMBL/GenBank/DDBJ databases">
        <title>Streptomyces sp. ASO4wet.</title>
        <authorList>
            <person name="Risdian C."/>
            <person name="Landwehr W."/>
            <person name="Schupp P."/>
            <person name="Wink J."/>
        </authorList>
    </citation>
    <scope>NUCLEOTIDE SEQUENCE [LARGE SCALE GENOMIC DNA]</scope>
    <source>
        <strain evidence="4">ASO4wet</strain>
    </source>
</reference>
<keyword evidence="3" id="KW-0808">Transferase</keyword>
<dbReference type="CDD" id="cd04301">
    <property type="entry name" value="NAT_SF"/>
    <property type="match status" value="1"/>
</dbReference>
<dbReference type="EMBL" id="CP048882">
    <property type="protein sequence ID" value="QPP08445.1"/>
    <property type="molecule type" value="Genomic_DNA"/>
</dbReference>
<dbReference type="Pfam" id="PF00583">
    <property type="entry name" value="Acetyltransf_1"/>
    <property type="match status" value="1"/>
</dbReference>
<dbReference type="GO" id="GO:0016747">
    <property type="term" value="F:acyltransferase activity, transferring groups other than amino-acyl groups"/>
    <property type="evidence" value="ECO:0007669"/>
    <property type="project" value="InterPro"/>
</dbReference>
<evidence type="ECO:0000259" key="2">
    <source>
        <dbReference type="PROSITE" id="PS51186"/>
    </source>
</evidence>
<dbReference type="PROSITE" id="PS51186">
    <property type="entry name" value="GNAT"/>
    <property type="match status" value="1"/>
</dbReference>
<feature type="compositionally biased region" description="Basic and acidic residues" evidence="1">
    <location>
        <begin position="19"/>
        <end position="35"/>
    </location>
</feature>
<dbReference type="InterPro" id="IPR016181">
    <property type="entry name" value="Acyl_CoA_acyltransferase"/>
</dbReference>
<dbReference type="Gene3D" id="3.40.630.30">
    <property type="match status" value="1"/>
</dbReference>
<proteinExistence type="predicted"/>
<sequence>MFRIETQADERRRHQVHQGLRETNSRRSPMMRDLRGTPADSEVPVEVYAFEGEELAGGLVGNAWAHWLHIELLWVAEQLRGSGLGSRLIAAAEEKAREEHGCTGSRVETFGFQAPGFYSKMGYTLVGTVEDYPPGSADHLFVKRL</sequence>
<feature type="region of interest" description="Disordered" evidence="1">
    <location>
        <begin position="1"/>
        <end position="37"/>
    </location>
</feature>
<dbReference type="Proteomes" id="UP000595046">
    <property type="component" value="Chromosome"/>
</dbReference>
<dbReference type="SUPFAM" id="SSF55729">
    <property type="entry name" value="Acyl-CoA N-acyltransferases (Nat)"/>
    <property type="match status" value="1"/>
</dbReference>